<proteinExistence type="predicted"/>
<dbReference type="AlphaFoldDB" id="A0A1Y1W1E6"/>
<feature type="signal peptide" evidence="1">
    <location>
        <begin position="1"/>
        <end position="34"/>
    </location>
</feature>
<organism evidence="2 3">
    <name type="scientific">Linderina pennispora</name>
    <dbReference type="NCBI Taxonomy" id="61395"/>
    <lineage>
        <taxon>Eukaryota</taxon>
        <taxon>Fungi</taxon>
        <taxon>Fungi incertae sedis</taxon>
        <taxon>Zoopagomycota</taxon>
        <taxon>Kickxellomycotina</taxon>
        <taxon>Kickxellomycetes</taxon>
        <taxon>Kickxellales</taxon>
        <taxon>Kickxellaceae</taxon>
        <taxon>Linderina</taxon>
    </lineage>
</organism>
<gene>
    <name evidence="2" type="ORF">DL89DRAFT_56695</name>
</gene>
<evidence type="ECO:0000313" key="2">
    <source>
        <dbReference type="EMBL" id="ORX67318.1"/>
    </source>
</evidence>
<comment type="caution">
    <text evidence="2">The sequence shown here is derived from an EMBL/GenBank/DDBJ whole genome shotgun (WGS) entry which is preliminary data.</text>
</comment>
<evidence type="ECO:0000256" key="1">
    <source>
        <dbReference type="SAM" id="SignalP"/>
    </source>
</evidence>
<feature type="chain" id="PRO_5010996497" description="Secreted protein" evidence="1">
    <location>
        <begin position="35"/>
        <end position="83"/>
    </location>
</feature>
<dbReference type="GeneID" id="63808463"/>
<dbReference type="EMBL" id="MCFD01000013">
    <property type="protein sequence ID" value="ORX67318.1"/>
    <property type="molecule type" value="Genomic_DNA"/>
</dbReference>
<keyword evidence="1" id="KW-0732">Signal</keyword>
<dbReference type="RefSeq" id="XP_040741240.1">
    <property type="nucleotide sequence ID" value="XM_040891815.1"/>
</dbReference>
<keyword evidence="3" id="KW-1185">Reference proteome</keyword>
<evidence type="ECO:0008006" key="4">
    <source>
        <dbReference type="Google" id="ProtNLM"/>
    </source>
</evidence>
<accession>A0A1Y1W1E6</accession>
<evidence type="ECO:0000313" key="3">
    <source>
        <dbReference type="Proteomes" id="UP000193922"/>
    </source>
</evidence>
<sequence>MTRLRSWPMTSWRRRRSVCVLLTACFRLFQRTSRSICPASQPPEPQPLATRPDLPRYQLSCANDLDWPMPLAPFKAAPVPNPR</sequence>
<protein>
    <recommendedName>
        <fullName evidence="4">Secreted protein</fullName>
    </recommendedName>
</protein>
<name>A0A1Y1W1E6_9FUNG</name>
<dbReference type="Proteomes" id="UP000193922">
    <property type="component" value="Unassembled WGS sequence"/>
</dbReference>
<reference evidence="2 3" key="1">
    <citation type="submission" date="2016-07" db="EMBL/GenBank/DDBJ databases">
        <title>Pervasive Adenine N6-methylation of Active Genes in Fungi.</title>
        <authorList>
            <consortium name="DOE Joint Genome Institute"/>
            <person name="Mondo S.J."/>
            <person name="Dannebaum R.O."/>
            <person name="Kuo R.C."/>
            <person name="Labutti K."/>
            <person name="Haridas S."/>
            <person name="Kuo A."/>
            <person name="Salamov A."/>
            <person name="Ahrendt S.R."/>
            <person name="Lipzen A."/>
            <person name="Sullivan W."/>
            <person name="Andreopoulos W.B."/>
            <person name="Clum A."/>
            <person name="Lindquist E."/>
            <person name="Daum C."/>
            <person name="Ramamoorthy G.K."/>
            <person name="Gryganskyi A."/>
            <person name="Culley D."/>
            <person name="Magnuson J.K."/>
            <person name="James T.Y."/>
            <person name="O'Malley M.A."/>
            <person name="Stajich J.E."/>
            <person name="Spatafora J.W."/>
            <person name="Visel A."/>
            <person name="Grigoriev I.V."/>
        </authorList>
    </citation>
    <scope>NUCLEOTIDE SEQUENCE [LARGE SCALE GENOMIC DNA]</scope>
    <source>
        <strain evidence="2 3">ATCC 12442</strain>
    </source>
</reference>